<dbReference type="eggNOG" id="ENOG50317BP">
    <property type="taxonomic scope" value="Bacteria"/>
</dbReference>
<sequence length="185" mass="20131">MPGVPMTTQSEQSARPSVGHRHVTGTSSLDSLVGAHPGTLRQFYEAGKPADPAELGDLPRGRLLALQPTAGIHLATRPLITALASRWMPWKGNEFDHGGNSGTNVVFGSRICRFKAQLIPSELDGQPTLALTYGEKAFGNPWPVSAVKDELRTVEPGLAIGPMLLKWHERWHAVLWFGLTRVDPQ</sequence>
<dbReference type="AlphaFoldDB" id="A9FJ77"/>
<dbReference type="Proteomes" id="UP000002139">
    <property type="component" value="Chromosome"/>
</dbReference>
<protein>
    <submittedName>
        <fullName evidence="2">Uncharacterized protein</fullName>
    </submittedName>
</protein>
<accession>A9FJ77</accession>
<reference evidence="2 3" key="1">
    <citation type="journal article" date="2007" name="Nat. Biotechnol.">
        <title>Complete genome sequence of the myxobacterium Sorangium cellulosum.</title>
        <authorList>
            <person name="Schneiker S."/>
            <person name="Perlova O."/>
            <person name="Kaiser O."/>
            <person name="Gerth K."/>
            <person name="Alici A."/>
            <person name="Altmeyer M.O."/>
            <person name="Bartels D."/>
            <person name="Bekel T."/>
            <person name="Beyer S."/>
            <person name="Bode E."/>
            <person name="Bode H.B."/>
            <person name="Bolten C.J."/>
            <person name="Choudhuri J.V."/>
            <person name="Doss S."/>
            <person name="Elnakady Y.A."/>
            <person name="Frank B."/>
            <person name="Gaigalat L."/>
            <person name="Goesmann A."/>
            <person name="Groeger C."/>
            <person name="Gross F."/>
            <person name="Jelsbak L."/>
            <person name="Jelsbak L."/>
            <person name="Kalinowski J."/>
            <person name="Kegler C."/>
            <person name="Knauber T."/>
            <person name="Konietzny S."/>
            <person name="Kopp M."/>
            <person name="Krause L."/>
            <person name="Krug D."/>
            <person name="Linke B."/>
            <person name="Mahmud T."/>
            <person name="Martinez-Arias R."/>
            <person name="McHardy A.C."/>
            <person name="Merai M."/>
            <person name="Meyer F."/>
            <person name="Mormann S."/>
            <person name="Munoz-Dorado J."/>
            <person name="Perez J."/>
            <person name="Pradella S."/>
            <person name="Rachid S."/>
            <person name="Raddatz G."/>
            <person name="Rosenau F."/>
            <person name="Rueckert C."/>
            <person name="Sasse F."/>
            <person name="Scharfe M."/>
            <person name="Schuster S.C."/>
            <person name="Suen G."/>
            <person name="Treuner-Lange A."/>
            <person name="Velicer G.J."/>
            <person name="Vorholter F.-J."/>
            <person name="Weissman K.J."/>
            <person name="Welch R.D."/>
            <person name="Wenzel S.C."/>
            <person name="Whitworth D.E."/>
            <person name="Wilhelm S."/>
            <person name="Wittmann C."/>
            <person name="Bloecker H."/>
            <person name="Puehler A."/>
            <person name="Mueller R."/>
        </authorList>
    </citation>
    <scope>NUCLEOTIDE SEQUENCE [LARGE SCALE GENOMIC DNA]</scope>
    <source>
        <strain evidence="3">So ce56</strain>
    </source>
</reference>
<keyword evidence="3" id="KW-1185">Reference proteome</keyword>
<feature type="compositionally biased region" description="Polar residues" evidence="1">
    <location>
        <begin position="1"/>
        <end position="15"/>
    </location>
</feature>
<evidence type="ECO:0000313" key="2">
    <source>
        <dbReference type="EMBL" id="CAN91925.1"/>
    </source>
</evidence>
<organism evidence="2 3">
    <name type="scientific">Sorangium cellulosum (strain So ce56)</name>
    <name type="common">Polyangium cellulosum (strain So ce56)</name>
    <dbReference type="NCBI Taxonomy" id="448385"/>
    <lineage>
        <taxon>Bacteria</taxon>
        <taxon>Pseudomonadati</taxon>
        <taxon>Myxococcota</taxon>
        <taxon>Polyangia</taxon>
        <taxon>Polyangiales</taxon>
        <taxon>Polyangiaceae</taxon>
        <taxon>Sorangium</taxon>
    </lineage>
</organism>
<dbReference type="HOGENOM" id="CLU_1495262_0_0_7"/>
<dbReference type="EMBL" id="AM746676">
    <property type="protein sequence ID" value="CAN91925.1"/>
    <property type="molecule type" value="Genomic_DNA"/>
</dbReference>
<proteinExistence type="predicted"/>
<feature type="region of interest" description="Disordered" evidence="1">
    <location>
        <begin position="1"/>
        <end position="34"/>
    </location>
</feature>
<gene>
    <name evidence="2" type="ordered locus">sce1767</name>
</gene>
<dbReference type="BioCyc" id="SCEL448385:SCE_RS09090-MONOMER"/>
<evidence type="ECO:0000313" key="3">
    <source>
        <dbReference type="Proteomes" id="UP000002139"/>
    </source>
</evidence>
<dbReference type="STRING" id="448385.sce1767"/>
<evidence type="ECO:0000256" key="1">
    <source>
        <dbReference type="SAM" id="MobiDB-lite"/>
    </source>
</evidence>
<name>A9FJ77_SORC5</name>
<dbReference type="KEGG" id="scl:sce1767"/>